<feature type="region of interest" description="Disordered" evidence="1">
    <location>
        <begin position="734"/>
        <end position="808"/>
    </location>
</feature>
<evidence type="ECO:0000313" key="3">
    <source>
        <dbReference type="EMBL" id="KAF2240060.1"/>
    </source>
</evidence>
<feature type="region of interest" description="Disordered" evidence="1">
    <location>
        <begin position="572"/>
        <end position="599"/>
    </location>
</feature>
<reference evidence="3" key="1">
    <citation type="journal article" date="2020" name="Stud. Mycol.">
        <title>101 Dothideomycetes genomes: a test case for predicting lifestyles and emergence of pathogens.</title>
        <authorList>
            <person name="Haridas S."/>
            <person name="Albert R."/>
            <person name="Binder M."/>
            <person name="Bloem J."/>
            <person name="Labutti K."/>
            <person name="Salamov A."/>
            <person name="Andreopoulos B."/>
            <person name="Baker S."/>
            <person name="Barry K."/>
            <person name="Bills G."/>
            <person name="Bluhm B."/>
            <person name="Cannon C."/>
            <person name="Castanera R."/>
            <person name="Culley D."/>
            <person name="Daum C."/>
            <person name="Ezra D."/>
            <person name="Gonzalez J."/>
            <person name="Henrissat B."/>
            <person name="Kuo A."/>
            <person name="Liang C."/>
            <person name="Lipzen A."/>
            <person name="Lutzoni F."/>
            <person name="Magnuson J."/>
            <person name="Mondo S."/>
            <person name="Nolan M."/>
            <person name="Ohm R."/>
            <person name="Pangilinan J."/>
            <person name="Park H.-J."/>
            <person name="Ramirez L."/>
            <person name="Alfaro M."/>
            <person name="Sun H."/>
            <person name="Tritt A."/>
            <person name="Yoshinaga Y."/>
            <person name="Zwiers L.-H."/>
            <person name="Turgeon B."/>
            <person name="Goodwin S."/>
            <person name="Spatafora J."/>
            <person name="Crous P."/>
            <person name="Grigoriev I."/>
        </authorList>
    </citation>
    <scope>NUCLEOTIDE SEQUENCE</scope>
    <source>
        <strain evidence="3">Tuck. ex Michener</strain>
    </source>
</reference>
<name>A0A6A6HRJ4_VIRVR</name>
<dbReference type="EMBL" id="ML991771">
    <property type="protein sequence ID" value="KAF2240060.1"/>
    <property type="molecule type" value="Genomic_DNA"/>
</dbReference>
<dbReference type="Proteomes" id="UP000800092">
    <property type="component" value="Unassembled WGS sequence"/>
</dbReference>
<feature type="compositionally biased region" description="Acidic residues" evidence="1">
    <location>
        <begin position="672"/>
        <end position="681"/>
    </location>
</feature>
<dbReference type="OrthoDB" id="5397682at2759"/>
<dbReference type="PANTHER" id="PTHR33604:SF3">
    <property type="entry name" value="OSJNBA0004B13.7 PROTEIN"/>
    <property type="match status" value="1"/>
</dbReference>
<dbReference type="PANTHER" id="PTHR33604">
    <property type="entry name" value="OSJNBA0004B13.7 PROTEIN"/>
    <property type="match status" value="1"/>
</dbReference>
<feature type="region of interest" description="Disordered" evidence="1">
    <location>
        <begin position="814"/>
        <end position="833"/>
    </location>
</feature>
<organism evidence="3 4">
    <name type="scientific">Viridothelium virens</name>
    <name type="common">Speckled blister lichen</name>
    <name type="synonym">Trypethelium virens</name>
    <dbReference type="NCBI Taxonomy" id="1048519"/>
    <lineage>
        <taxon>Eukaryota</taxon>
        <taxon>Fungi</taxon>
        <taxon>Dikarya</taxon>
        <taxon>Ascomycota</taxon>
        <taxon>Pezizomycotina</taxon>
        <taxon>Dothideomycetes</taxon>
        <taxon>Dothideomycetes incertae sedis</taxon>
        <taxon>Trypetheliales</taxon>
        <taxon>Trypetheliaceae</taxon>
        <taxon>Viridothelium</taxon>
    </lineage>
</organism>
<keyword evidence="2" id="KW-1133">Transmembrane helix</keyword>
<keyword evidence="4" id="KW-1185">Reference proteome</keyword>
<evidence type="ECO:0000256" key="2">
    <source>
        <dbReference type="SAM" id="Phobius"/>
    </source>
</evidence>
<feature type="compositionally biased region" description="Basic and acidic residues" evidence="1">
    <location>
        <begin position="572"/>
        <end position="582"/>
    </location>
</feature>
<accession>A0A6A6HRJ4</accession>
<sequence>MPHPSRIYPSDEELGKRNDDYRPKRVNSWLGWRTRLMQYRKRRIVALLVAGFFTWVIWTSTLGSSGIGPLGHQVGKVARIVTNMPELQDDGTDPIEPTGPPPRITDEEALRAVEHYFSGPIRFFRLADSLHAISKTYGHRTSNRNVLFAAANLKSAGTLLPMACEMAKTKRNFVHIAIMGRDGLTLQELKEINGINDKDCSMYWHDARPDYSKWSTDGRMSVSVSAGLNHMNQYMHPQALFIDGSSQEDAYFSKAITTKANTYDIPIIKIPDGKLEDFRWATRLDSGSLNAWYKPVVDILVHAPPKASGSLIRLLRSLEKADYSGLPPPRLTIDLPPDAEEWTKDFINKFVWPPRSAEEQKDPRKRNELRLNHRIARERVSPEDASVRFIESFYPSKTSDSHVLLLSAQAELSPRWYHYLYYTMLQHHYSPYQPVKPSQLAGISLENPSLHLDGSTSFKSPAVADVQDEWYSKYSEDSAVPFLWQAPNANAALYFGDKWAELQSFLTHRLVASNHAKAAGGSSQKKKLISSTQPAWTEYLLELMRIRSYGLLYPGTSDSSDALVTVHRDLSRPAEEFDRPPSDSDSADESDSSEAFVPNPEDKGILLAAESLPFGDAQPASQAAALPLHALLPFDGELPELPHIPMLSYDGHLVKSPFVARSAEDLIEEEYEASLSEDDPDAAPSSSRPSSAAVLASRFARTFRTTIGGCTSTDATRVRKVVSGSARDLFCFDDGTDNQFEDPSRVDKSGEPMPPVDPKDSWTRWGEVDEEAEKAKNEQARREREAKDRADGKGIKWQDVGKPGWDRLPTVEEAAGGRAGGDEVAEAVQAANA</sequence>
<protein>
    <submittedName>
        <fullName evidence="3">Uncharacterized protein</fullName>
    </submittedName>
</protein>
<feature type="transmembrane region" description="Helical" evidence="2">
    <location>
        <begin position="44"/>
        <end position="63"/>
    </location>
</feature>
<keyword evidence="2" id="KW-0472">Membrane</keyword>
<evidence type="ECO:0000313" key="4">
    <source>
        <dbReference type="Proteomes" id="UP000800092"/>
    </source>
</evidence>
<feature type="compositionally biased region" description="Low complexity" evidence="1">
    <location>
        <begin position="682"/>
        <end position="691"/>
    </location>
</feature>
<proteinExistence type="predicted"/>
<feature type="compositionally biased region" description="Basic and acidic residues" evidence="1">
    <location>
        <begin position="773"/>
        <end position="796"/>
    </location>
</feature>
<feature type="region of interest" description="Disordered" evidence="1">
    <location>
        <begin position="672"/>
        <end position="691"/>
    </location>
</feature>
<dbReference type="AlphaFoldDB" id="A0A6A6HRJ4"/>
<keyword evidence="2" id="KW-0812">Transmembrane</keyword>
<gene>
    <name evidence="3" type="ORF">EV356DRAFT_495921</name>
</gene>
<evidence type="ECO:0000256" key="1">
    <source>
        <dbReference type="SAM" id="MobiDB-lite"/>
    </source>
</evidence>